<organism evidence="1 2">
    <name type="scientific">Hymenolepis diminuta</name>
    <name type="common">Rat tapeworm</name>
    <dbReference type="NCBI Taxonomy" id="6216"/>
    <lineage>
        <taxon>Eukaryota</taxon>
        <taxon>Metazoa</taxon>
        <taxon>Spiralia</taxon>
        <taxon>Lophotrochozoa</taxon>
        <taxon>Platyhelminthes</taxon>
        <taxon>Cestoda</taxon>
        <taxon>Eucestoda</taxon>
        <taxon>Cyclophyllidea</taxon>
        <taxon>Hymenolepididae</taxon>
        <taxon>Hymenolepis</taxon>
    </lineage>
</organism>
<evidence type="ECO:0000313" key="1">
    <source>
        <dbReference type="EMBL" id="VUZ52342.1"/>
    </source>
</evidence>
<name>A0A564YYM8_HYMDI</name>
<gene>
    <name evidence="1" type="ORF">WMSIL1_LOCUS10895</name>
</gene>
<reference evidence="1 2" key="1">
    <citation type="submission" date="2019-07" db="EMBL/GenBank/DDBJ databases">
        <authorList>
            <person name="Jastrzebski P J."/>
            <person name="Paukszto L."/>
            <person name="Jastrzebski P J."/>
        </authorList>
    </citation>
    <scope>NUCLEOTIDE SEQUENCE [LARGE SCALE GENOMIC DNA]</scope>
    <source>
        <strain evidence="1 2">WMS-il1</strain>
    </source>
</reference>
<keyword evidence="2" id="KW-1185">Reference proteome</keyword>
<dbReference type="EMBL" id="CABIJS010000488">
    <property type="protein sequence ID" value="VUZ52342.1"/>
    <property type="molecule type" value="Genomic_DNA"/>
</dbReference>
<sequence length="58" mass="6174">MILLSTSTSCLVLTLVTIPTISLAIFIPFRLIFSLLPLLTPSTLSPLLLTTGATADEK</sequence>
<accession>A0A564YYM8</accession>
<evidence type="ECO:0000313" key="2">
    <source>
        <dbReference type="Proteomes" id="UP000321570"/>
    </source>
</evidence>
<dbReference type="AlphaFoldDB" id="A0A564YYM8"/>
<dbReference type="Proteomes" id="UP000321570">
    <property type="component" value="Unassembled WGS sequence"/>
</dbReference>
<protein>
    <submittedName>
        <fullName evidence="1">Uncharacterized protein</fullName>
    </submittedName>
</protein>
<proteinExistence type="predicted"/>